<comment type="caution">
    <text evidence="2">The sequence shown here is derived from an EMBL/GenBank/DDBJ whole genome shotgun (WGS) entry which is preliminary data.</text>
</comment>
<accession>A0ABT1I899</accession>
<dbReference type="Proteomes" id="UP001205185">
    <property type="component" value="Unassembled WGS sequence"/>
</dbReference>
<keyword evidence="3" id="KW-1185">Reference proteome</keyword>
<reference evidence="2 3" key="1">
    <citation type="submission" date="2022-06" db="EMBL/GenBank/DDBJ databases">
        <title>Genomic Encyclopedia of Archaeal and Bacterial Type Strains, Phase II (KMG-II): from individual species to whole genera.</title>
        <authorList>
            <person name="Goeker M."/>
        </authorList>
    </citation>
    <scope>NUCLEOTIDE SEQUENCE [LARGE SCALE GENOMIC DNA]</scope>
    <source>
        <strain evidence="2 3">DSM 44255</strain>
    </source>
</reference>
<evidence type="ECO:0000259" key="1">
    <source>
        <dbReference type="Pfam" id="PF14436"/>
    </source>
</evidence>
<feature type="domain" description="Bacterial EndoU nuclease" evidence="1">
    <location>
        <begin position="40"/>
        <end position="104"/>
    </location>
</feature>
<dbReference type="Pfam" id="PF14436">
    <property type="entry name" value="EndoU_bacteria"/>
    <property type="match status" value="1"/>
</dbReference>
<name>A0ABT1I899_9PSEU</name>
<evidence type="ECO:0000313" key="2">
    <source>
        <dbReference type="EMBL" id="MCP2268847.1"/>
    </source>
</evidence>
<protein>
    <submittedName>
        <fullName evidence="2">EndoU nuclease</fullName>
    </submittedName>
</protein>
<proteinExistence type="predicted"/>
<dbReference type="RefSeq" id="WP_253885791.1">
    <property type="nucleotide sequence ID" value="NZ_BAAAVB010000001.1"/>
</dbReference>
<sequence>MPPVTGLGRLMITPERQHHILVGEQVADGGYSGGHAYPGNPRKDVFPQSWSDDQILDAIAEVATNPAARWVEKPRNDYDRHNRPNRGHLIGTYYGVEIKVVYEPLRTGSSPPTPQSSS</sequence>
<dbReference type="EMBL" id="JAMTCO010000003">
    <property type="protein sequence ID" value="MCP2268847.1"/>
    <property type="molecule type" value="Genomic_DNA"/>
</dbReference>
<evidence type="ECO:0000313" key="3">
    <source>
        <dbReference type="Proteomes" id="UP001205185"/>
    </source>
</evidence>
<dbReference type="InterPro" id="IPR029501">
    <property type="entry name" value="EndoU_bac"/>
</dbReference>
<organism evidence="2 3">
    <name type="scientific">Actinokineospora diospyrosa</name>
    <dbReference type="NCBI Taxonomy" id="103728"/>
    <lineage>
        <taxon>Bacteria</taxon>
        <taxon>Bacillati</taxon>
        <taxon>Actinomycetota</taxon>
        <taxon>Actinomycetes</taxon>
        <taxon>Pseudonocardiales</taxon>
        <taxon>Pseudonocardiaceae</taxon>
        <taxon>Actinokineospora</taxon>
    </lineage>
</organism>
<gene>
    <name evidence="2" type="ORF">LV75_001334</name>
</gene>